<evidence type="ECO:0000256" key="1">
    <source>
        <dbReference type="SAM" id="SignalP"/>
    </source>
</evidence>
<protein>
    <submittedName>
        <fullName evidence="2">DUF4421 family protein</fullName>
    </submittedName>
</protein>
<reference evidence="2 3" key="1">
    <citation type="submission" date="2024-04" db="EMBL/GenBank/DDBJ databases">
        <title>whole genome sequencing of Lutimonas vermicola strain IMCC1616.</title>
        <authorList>
            <person name="Bae S.S."/>
        </authorList>
    </citation>
    <scope>NUCLEOTIDE SEQUENCE [LARGE SCALE GENOMIC DNA]</scope>
    <source>
        <strain evidence="2 3">IMCC1616</strain>
    </source>
</reference>
<proteinExistence type="predicted"/>
<keyword evidence="1" id="KW-0732">Signal</keyword>
<organism evidence="2 3">
    <name type="scientific">Lutimonas vermicola</name>
    <dbReference type="NCBI Taxonomy" id="414288"/>
    <lineage>
        <taxon>Bacteria</taxon>
        <taxon>Pseudomonadati</taxon>
        <taxon>Bacteroidota</taxon>
        <taxon>Flavobacteriia</taxon>
        <taxon>Flavobacteriales</taxon>
        <taxon>Flavobacteriaceae</taxon>
        <taxon>Lutimonas</taxon>
    </lineage>
</organism>
<dbReference type="Pfam" id="PF14391">
    <property type="entry name" value="DUF4421"/>
    <property type="match status" value="1"/>
</dbReference>
<dbReference type="RefSeq" id="WP_342158255.1">
    <property type="nucleotide sequence ID" value="NZ_JBCDNA010000001.1"/>
</dbReference>
<accession>A0ABU9L000</accession>
<gene>
    <name evidence="2" type="ORF">AABB81_02045</name>
</gene>
<evidence type="ECO:0000313" key="2">
    <source>
        <dbReference type="EMBL" id="MEL4454661.1"/>
    </source>
</evidence>
<feature type="signal peptide" evidence="1">
    <location>
        <begin position="1"/>
        <end position="30"/>
    </location>
</feature>
<name>A0ABU9L000_9FLAO</name>
<keyword evidence="3" id="KW-1185">Reference proteome</keyword>
<feature type="chain" id="PRO_5046356168" evidence="1">
    <location>
        <begin position="31"/>
        <end position="370"/>
    </location>
</feature>
<dbReference type="EMBL" id="JBCDNA010000001">
    <property type="protein sequence ID" value="MEL4454661.1"/>
    <property type="molecule type" value="Genomic_DNA"/>
</dbReference>
<comment type="caution">
    <text evidence="2">The sequence shown here is derived from an EMBL/GenBank/DDBJ whole genome shotgun (WGS) entry which is preliminary data.</text>
</comment>
<dbReference type="InterPro" id="IPR025535">
    <property type="entry name" value="DUF4421"/>
</dbReference>
<dbReference type="Proteomes" id="UP001474120">
    <property type="component" value="Unassembled WGS sequence"/>
</dbReference>
<evidence type="ECO:0000313" key="3">
    <source>
        <dbReference type="Proteomes" id="UP001474120"/>
    </source>
</evidence>
<sequence>MFRKLENRFFQYALILCSGLAFLTINPLSAQEQTIGKEESKDSVLNNYIIDYKKRFNVKLEVSNDVTTYVILNDGDEFDLKPNLNLRYGVVFSYKFLSIRMSIRPKISDEQQEKKGGSDTFRFRLQLLFDNWNHKLEYNIDKGYYLSNTSDFLDSNNNIRIQFPEMSSNILYGSSSYKFNKNYSMRAFQSQTEVQVKSAGSFMPGINYTIYDITGTNVIKDENGDRILRDYYNEYNGVNLALSAGYYYTFVLKKFWFLNAYGVPSAGIDFYTTQIHSPEGKTKETFNKAIVALNYGFGGGYNGDKIFFGAEIKNRLTNEKLTSRKVGITPMQNHFSVYFGYRFKAPKPISKPVDMIEDKVPILKGEPKRD</sequence>